<dbReference type="Gene3D" id="3.10.620.30">
    <property type="match status" value="1"/>
</dbReference>
<protein>
    <submittedName>
        <fullName evidence="3">Transglutaminase-like putative cysteine protease</fullName>
    </submittedName>
</protein>
<reference evidence="3 4" key="1">
    <citation type="submission" date="2020-03" db="EMBL/GenBank/DDBJ databases">
        <title>Genomic Encyclopedia of Type Strains, Phase IV (KMG-IV): sequencing the most valuable type-strain genomes for metagenomic binning, comparative biology and taxonomic classification.</title>
        <authorList>
            <person name="Goeker M."/>
        </authorList>
    </citation>
    <scope>NUCLEOTIDE SEQUENCE [LARGE SCALE GENOMIC DNA]</scope>
    <source>
        <strain evidence="3 4">DSM 105096</strain>
    </source>
</reference>
<organism evidence="3 4">
    <name type="scientific">Neolewinella antarctica</name>
    <dbReference type="NCBI Taxonomy" id="442734"/>
    <lineage>
        <taxon>Bacteria</taxon>
        <taxon>Pseudomonadati</taxon>
        <taxon>Bacteroidota</taxon>
        <taxon>Saprospiria</taxon>
        <taxon>Saprospirales</taxon>
        <taxon>Lewinellaceae</taxon>
        <taxon>Neolewinella</taxon>
    </lineage>
</organism>
<dbReference type="InterPro" id="IPR038765">
    <property type="entry name" value="Papain-like_cys_pep_sf"/>
</dbReference>
<dbReference type="Pfam" id="PF01841">
    <property type="entry name" value="Transglut_core"/>
    <property type="match status" value="1"/>
</dbReference>
<dbReference type="PANTHER" id="PTHR33490:SF1">
    <property type="entry name" value="SLL1233 PROTEIN"/>
    <property type="match status" value="1"/>
</dbReference>
<dbReference type="EMBL" id="JAATJH010000005">
    <property type="protein sequence ID" value="NJC27649.1"/>
    <property type="molecule type" value="Genomic_DNA"/>
</dbReference>
<evidence type="ECO:0000256" key="1">
    <source>
        <dbReference type="SAM" id="MobiDB-lite"/>
    </source>
</evidence>
<evidence type="ECO:0000313" key="3">
    <source>
        <dbReference type="EMBL" id="NJC27649.1"/>
    </source>
</evidence>
<accession>A0ABX0XFG7</accession>
<dbReference type="Pfam" id="PF08379">
    <property type="entry name" value="Bact_transglu_N"/>
    <property type="match status" value="1"/>
</dbReference>
<evidence type="ECO:0000313" key="4">
    <source>
        <dbReference type="Proteomes" id="UP000770785"/>
    </source>
</evidence>
<dbReference type="RefSeq" id="WP_209037958.1">
    <property type="nucleotide sequence ID" value="NZ_JAATJH010000005.1"/>
</dbReference>
<dbReference type="PANTHER" id="PTHR33490">
    <property type="entry name" value="BLR5614 PROTEIN-RELATED"/>
    <property type="match status" value="1"/>
</dbReference>
<dbReference type="InterPro" id="IPR002931">
    <property type="entry name" value="Transglutaminase-like"/>
</dbReference>
<keyword evidence="4" id="KW-1185">Reference proteome</keyword>
<evidence type="ECO:0000259" key="2">
    <source>
        <dbReference type="SMART" id="SM00460"/>
    </source>
</evidence>
<name>A0ABX0XFG7_9BACT</name>
<dbReference type="SUPFAM" id="SSF54001">
    <property type="entry name" value="Cysteine proteinases"/>
    <property type="match status" value="1"/>
</dbReference>
<dbReference type="InterPro" id="IPR013589">
    <property type="entry name" value="Bac_transglu_N"/>
</dbReference>
<gene>
    <name evidence="3" type="ORF">GGR27_003166</name>
</gene>
<proteinExistence type="predicted"/>
<comment type="caution">
    <text evidence="3">The sequence shown here is derived from an EMBL/GenBank/DDBJ whole genome shotgun (WGS) entry which is preliminary data.</text>
</comment>
<sequence length="311" mass="34798">MIATTPPDYHNIRPQDNQAPKPLRVALRHHTSYRYDQPVQLSPQVIRLRPAPHARNLIERYSLRIDPPGHYLNWQQDPLGNFQARAVFTEPTDHLTIDVELVTEMSVINPFDFFLEHEALNFPFDYTPALRKQLGLYLELSERGPLLKDFVARPQVQGLIGKSTVDALVELAGFIAGYVDYDVRMEPGVQTCETTLSRRNGSCRDSAWLLIQVLRHFGLGARFVSGYLIQLVPEQPEPNSIKEDFADLHAWCEVYLPGAGWVGIDATSGLFTGEGHIPLAATADPANAAPIVGTADLGKVTFNYTTEVERV</sequence>
<feature type="domain" description="Transglutaminase-like" evidence="2">
    <location>
        <begin position="195"/>
        <end position="268"/>
    </location>
</feature>
<dbReference type="Proteomes" id="UP000770785">
    <property type="component" value="Unassembled WGS sequence"/>
</dbReference>
<feature type="region of interest" description="Disordered" evidence="1">
    <location>
        <begin position="1"/>
        <end position="20"/>
    </location>
</feature>
<dbReference type="SMART" id="SM00460">
    <property type="entry name" value="TGc"/>
    <property type="match status" value="1"/>
</dbReference>